<dbReference type="InterPro" id="IPR036873">
    <property type="entry name" value="Rhodanese-like_dom_sf"/>
</dbReference>
<dbReference type="PROSITE" id="PS50206">
    <property type="entry name" value="RHODANESE_3"/>
    <property type="match status" value="1"/>
</dbReference>
<protein>
    <submittedName>
        <fullName evidence="3">Rhodanese-like domain-containing protein</fullName>
    </submittedName>
</protein>
<dbReference type="Proteomes" id="UP000198815">
    <property type="component" value="Unassembled WGS sequence"/>
</dbReference>
<dbReference type="InterPro" id="IPR001763">
    <property type="entry name" value="Rhodanese-like_dom"/>
</dbReference>
<dbReference type="EMBL" id="FOGZ01000026">
    <property type="protein sequence ID" value="SER99076.1"/>
    <property type="molecule type" value="Genomic_DNA"/>
</dbReference>
<dbReference type="InterPro" id="IPR050229">
    <property type="entry name" value="GlpE_sulfurtransferase"/>
</dbReference>
<feature type="compositionally biased region" description="Basic and acidic residues" evidence="1">
    <location>
        <begin position="1"/>
        <end position="19"/>
    </location>
</feature>
<feature type="domain" description="Rhodanese" evidence="2">
    <location>
        <begin position="35"/>
        <end position="130"/>
    </location>
</feature>
<feature type="region of interest" description="Disordered" evidence="1">
    <location>
        <begin position="1"/>
        <end position="22"/>
    </location>
</feature>
<evidence type="ECO:0000313" key="3">
    <source>
        <dbReference type="EMBL" id="SER99076.1"/>
    </source>
</evidence>
<dbReference type="STRING" id="64702.SAMN05443377_12622"/>
<dbReference type="PROSITE" id="PS00380">
    <property type="entry name" value="RHODANESE_1"/>
    <property type="match status" value="1"/>
</dbReference>
<proteinExistence type="predicted"/>
<dbReference type="OrthoDB" id="9800872at2"/>
<dbReference type="SMART" id="SM00450">
    <property type="entry name" value="RHOD"/>
    <property type="match status" value="1"/>
</dbReference>
<dbReference type="PANTHER" id="PTHR43031">
    <property type="entry name" value="FAD-DEPENDENT OXIDOREDUCTASE"/>
    <property type="match status" value="1"/>
</dbReference>
<sequence length="134" mass="14097">MRWPWTRDDREPGVPDRPDAGAAHGVDVSAALGLLSRGAVVIDVRSHREFVRGHLPGARLVDARALRADPVEAIWGDDPLADTSKPVVVVSTTGARAEGAVALLRSAGHEAFSLTGGLGAWLKDGQVLVPGEPR</sequence>
<dbReference type="SUPFAM" id="SSF52821">
    <property type="entry name" value="Rhodanese/Cell cycle control phosphatase"/>
    <property type="match status" value="1"/>
</dbReference>
<reference evidence="4" key="1">
    <citation type="submission" date="2016-10" db="EMBL/GenBank/DDBJ databases">
        <authorList>
            <person name="Varghese N."/>
            <person name="Submissions S."/>
        </authorList>
    </citation>
    <scope>NUCLEOTIDE SEQUENCE [LARGE SCALE GENOMIC DNA]</scope>
    <source>
        <strain evidence="4">DSM 16859</strain>
    </source>
</reference>
<evidence type="ECO:0000313" key="4">
    <source>
        <dbReference type="Proteomes" id="UP000198815"/>
    </source>
</evidence>
<dbReference type="Gene3D" id="3.40.250.10">
    <property type="entry name" value="Rhodanese-like domain"/>
    <property type="match status" value="1"/>
</dbReference>
<evidence type="ECO:0000259" key="2">
    <source>
        <dbReference type="PROSITE" id="PS50206"/>
    </source>
</evidence>
<gene>
    <name evidence="3" type="ORF">SAMN05443377_12622</name>
</gene>
<name>A0A1H9TPG2_9ACTN</name>
<dbReference type="GO" id="GO:0004792">
    <property type="term" value="F:thiosulfate-cyanide sulfurtransferase activity"/>
    <property type="evidence" value="ECO:0007669"/>
    <property type="project" value="InterPro"/>
</dbReference>
<dbReference type="CDD" id="cd00158">
    <property type="entry name" value="RHOD"/>
    <property type="match status" value="1"/>
</dbReference>
<keyword evidence="4" id="KW-1185">Reference proteome</keyword>
<dbReference type="AlphaFoldDB" id="A0A1H9TPG2"/>
<accession>A0A1H9TPG2</accession>
<dbReference type="PANTHER" id="PTHR43031:SF1">
    <property type="entry name" value="PYRIDINE NUCLEOTIDE-DISULPHIDE OXIDOREDUCTASE"/>
    <property type="match status" value="1"/>
</dbReference>
<evidence type="ECO:0000256" key="1">
    <source>
        <dbReference type="SAM" id="MobiDB-lite"/>
    </source>
</evidence>
<dbReference type="InterPro" id="IPR001307">
    <property type="entry name" value="Thiosulphate_STrfase_CS"/>
</dbReference>
<dbReference type="Pfam" id="PF00581">
    <property type="entry name" value="Rhodanese"/>
    <property type="match status" value="1"/>
</dbReference>
<organism evidence="3 4">
    <name type="scientific">Propionibacterium cyclohexanicum</name>
    <dbReference type="NCBI Taxonomy" id="64702"/>
    <lineage>
        <taxon>Bacteria</taxon>
        <taxon>Bacillati</taxon>
        <taxon>Actinomycetota</taxon>
        <taxon>Actinomycetes</taxon>
        <taxon>Propionibacteriales</taxon>
        <taxon>Propionibacteriaceae</taxon>
        <taxon>Propionibacterium</taxon>
    </lineage>
</organism>
<dbReference type="RefSeq" id="WP_091970920.1">
    <property type="nucleotide sequence ID" value="NZ_FOGZ01000026.1"/>
</dbReference>